<dbReference type="GO" id="GO:0000052">
    <property type="term" value="P:citrulline metabolic process"/>
    <property type="evidence" value="ECO:0007669"/>
    <property type="project" value="TreeGrafter"/>
</dbReference>
<gene>
    <name evidence="4" type="ORF">PENTCL1PPCAC_23393</name>
</gene>
<name>A0AAV5U2Z6_9BILA</name>
<comment type="caution">
    <text evidence="4">The sequence shown here is derived from an EMBL/GenBank/DDBJ whole genome shotgun (WGS) entry which is preliminary data.</text>
</comment>
<dbReference type="PANTHER" id="PTHR12737">
    <property type="entry name" value="DIMETHYLARGININE DIMETHYLAMINOHYDROLASE"/>
    <property type="match status" value="1"/>
</dbReference>
<sequence>LIPFLVSPPEWSSPLSTMHLSRLLSAVPRYLMCRPTFFNVKYSINPWMDCSSPVDCQRAMDQWETLREMIENAGGKVDVMEPDDGEDLPDLVFVANAAVVRGKKAFLATFSNKERQGETALNRRWFERGGYEVHEDEMNAFEGAGDALFAGPGNGLLFCGIGPRSTTIALPKVAQALSTRKDQIKTVACRLVSQRFYHIDVAFCPLNESLALWHPMAFDDVAKHNLSNELKLIAVPDEEANNFACNAVVVNSTVIMNKNNPQTATLLRKNGYQAKHVDMNEFIKAGGSAKCCTLRLE</sequence>
<feature type="active site" description="Nucleophile" evidence="3">
    <location>
        <position position="291"/>
    </location>
</feature>
<dbReference type="PANTHER" id="PTHR12737:SF9">
    <property type="entry name" value="DIMETHYLARGININASE"/>
    <property type="match status" value="1"/>
</dbReference>
<dbReference type="Proteomes" id="UP001432027">
    <property type="component" value="Unassembled WGS sequence"/>
</dbReference>
<comment type="similarity">
    <text evidence="1">Belongs to the DDAH family.</text>
</comment>
<dbReference type="SUPFAM" id="SSF55909">
    <property type="entry name" value="Pentein"/>
    <property type="match status" value="1"/>
</dbReference>
<evidence type="ECO:0000313" key="5">
    <source>
        <dbReference type="Proteomes" id="UP001432027"/>
    </source>
</evidence>
<evidence type="ECO:0000256" key="1">
    <source>
        <dbReference type="ARBA" id="ARBA00008532"/>
    </source>
</evidence>
<dbReference type="GO" id="GO:0016597">
    <property type="term" value="F:amino acid binding"/>
    <property type="evidence" value="ECO:0007669"/>
    <property type="project" value="TreeGrafter"/>
</dbReference>
<evidence type="ECO:0000313" key="4">
    <source>
        <dbReference type="EMBL" id="GMT01219.1"/>
    </source>
</evidence>
<keyword evidence="2" id="KW-0378">Hydrolase</keyword>
<reference evidence="4" key="1">
    <citation type="submission" date="2023-10" db="EMBL/GenBank/DDBJ databases">
        <title>Genome assembly of Pristionchus species.</title>
        <authorList>
            <person name="Yoshida K."/>
            <person name="Sommer R.J."/>
        </authorList>
    </citation>
    <scope>NUCLEOTIDE SEQUENCE</scope>
    <source>
        <strain evidence="4">RS0144</strain>
    </source>
</reference>
<dbReference type="GO" id="GO:0045429">
    <property type="term" value="P:positive regulation of nitric oxide biosynthetic process"/>
    <property type="evidence" value="ECO:0007669"/>
    <property type="project" value="TreeGrafter"/>
</dbReference>
<evidence type="ECO:0000256" key="3">
    <source>
        <dbReference type="PIRSR" id="PIRSR633199-1"/>
    </source>
</evidence>
<dbReference type="GO" id="GO:0016403">
    <property type="term" value="F:dimethylargininase activity"/>
    <property type="evidence" value="ECO:0007669"/>
    <property type="project" value="TreeGrafter"/>
</dbReference>
<keyword evidence="5" id="KW-1185">Reference proteome</keyword>
<organism evidence="4 5">
    <name type="scientific">Pristionchus entomophagus</name>
    <dbReference type="NCBI Taxonomy" id="358040"/>
    <lineage>
        <taxon>Eukaryota</taxon>
        <taxon>Metazoa</taxon>
        <taxon>Ecdysozoa</taxon>
        <taxon>Nematoda</taxon>
        <taxon>Chromadorea</taxon>
        <taxon>Rhabditida</taxon>
        <taxon>Rhabditina</taxon>
        <taxon>Diplogasteromorpha</taxon>
        <taxon>Diplogasteroidea</taxon>
        <taxon>Neodiplogasteridae</taxon>
        <taxon>Pristionchus</taxon>
    </lineage>
</organism>
<feature type="non-terminal residue" evidence="4">
    <location>
        <position position="1"/>
    </location>
</feature>
<feature type="active site" description="Proton donor" evidence="3">
    <location>
        <position position="198"/>
    </location>
</feature>
<dbReference type="Gene3D" id="3.75.10.10">
    <property type="entry name" value="L-arginine/glycine Amidinotransferase, Chain A"/>
    <property type="match status" value="1"/>
</dbReference>
<dbReference type="InterPro" id="IPR033199">
    <property type="entry name" value="DDAH-like"/>
</dbReference>
<evidence type="ECO:0000256" key="2">
    <source>
        <dbReference type="ARBA" id="ARBA00022801"/>
    </source>
</evidence>
<accession>A0AAV5U2Z6</accession>
<evidence type="ECO:0008006" key="6">
    <source>
        <dbReference type="Google" id="ProtNLM"/>
    </source>
</evidence>
<dbReference type="GO" id="GO:0006525">
    <property type="term" value="P:arginine metabolic process"/>
    <property type="evidence" value="ECO:0007669"/>
    <property type="project" value="TreeGrafter"/>
</dbReference>
<dbReference type="EMBL" id="BTSX01000005">
    <property type="protein sequence ID" value="GMT01219.1"/>
    <property type="molecule type" value="Genomic_DNA"/>
</dbReference>
<dbReference type="AlphaFoldDB" id="A0AAV5U2Z6"/>
<protein>
    <recommendedName>
        <fullName evidence="6">Dimethylargininase</fullName>
    </recommendedName>
</protein>
<dbReference type="Pfam" id="PF19420">
    <property type="entry name" value="DDAH_eukar"/>
    <property type="match status" value="1"/>
</dbReference>
<proteinExistence type="inferred from homology"/>